<feature type="transmembrane region" description="Helical" evidence="9">
    <location>
        <begin position="146"/>
        <end position="165"/>
    </location>
</feature>
<gene>
    <name evidence="10" type="ORF">CLCY_4c01200</name>
</gene>
<dbReference type="InterPro" id="IPR045018">
    <property type="entry name" value="Azg-like"/>
</dbReference>
<dbReference type="AlphaFoldDB" id="A0A0J8D8E9"/>
<feature type="transmembrane region" description="Helical" evidence="9">
    <location>
        <begin position="33"/>
        <end position="55"/>
    </location>
</feature>
<evidence type="ECO:0000256" key="1">
    <source>
        <dbReference type="ARBA" id="ARBA00004651"/>
    </source>
</evidence>
<dbReference type="PANTHER" id="PTHR43337:SF1">
    <property type="entry name" value="XANTHINE_URACIL PERMEASE C887.17-RELATED"/>
    <property type="match status" value="1"/>
</dbReference>
<keyword evidence="5 8" id="KW-0812">Transmembrane</keyword>
<dbReference type="Proteomes" id="UP000036756">
    <property type="component" value="Unassembled WGS sequence"/>
</dbReference>
<comment type="subcellular location">
    <subcellularLocation>
        <location evidence="1 8">Cell membrane</location>
        <topology evidence="1 8">Multi-pass membrane protein</topology>
    </subcellularLocation>
</comment>
<evidence type="ECO:0000256" key="2">
    <source>
        <dbReference type="ARBA" id="ARBA00005697"/>
    </source>
</evidence>
<keyword evidence="4 8" id="KW-1003">Cell membrane</keyword>
<dbReference type="Pfam" id="PF00860">
    <property type="entry name" value="Xan_ur_permease"/>
    <property type="match status" value="1"/>
</dbReference>
<feature type="transmembrane region" description="Helical" evidence="9">
    <location>
        <begin position="433"/>
        <end position="448"/>
    </location>
</feature>
<feature type="transmembrane region" description="Helical" evidence="9">
    <location>
        <begin position="67"/>
        <end position="86"/>
    </location>
</feature>
<dbReference type="PATRIC" id="fig|1121307.3.peg.1774"/>
<dbReference type="OrthoDB" id="9808458at2"/>
<reference evidence="10 11" key="1">
    <citation type="submission" date="2015-06" db="EMBL/GenBank/DDBJ databases">
        <title>Draft genome sequence of the purine-degrading Clostridium cylindrosporum HC-1 (DSM 605).</title>
        <authorList>
            <person name="Poehlein A."/>
            <person name="Schiel-Bengelsdorf B."/>
            <person name="Bengelsdorf F."/>
            <person name="Daniel R."/>
            <person name="Duerre P."/>
        </authorList>
    </citation>
    <scope>NUCLEOTIDE SEQUENCE [LARGE SCALE GENOMIC DNA]</scope>
    <source>
        <strain evidence="10 11">DSM 605</strain>
    </source>
</reference>
<dbReference type="PIRSF" id="PIRSF005353">
    <property type="entry name" value="PbuG"/>
    <property type="match status" value="1"/>
</dbReference>
<dbReference type="STRING" id="1121307.CLCY_4c01200"/>
<sequence>MEGLGKNNGKGNVSFVDRYFKLSERKTNVKTEFLAGLTTFIAMSYIIFLIPGQFLSAAGMPLSSATAATILSTAVATLLVGLYANLPIAMGPGLGLGAVFAFVMVGTMGLNWQTALGAVFVSGVVFLILAVTNVTKSIIESIPKVLKSAIGVGIGLFISFIGLKSSGIVADSPSTLITLGNLKNPATLLAVIGLIIICLLMARKVKGAFLIGIFATTIIGMIMGVTKVPTSINDFVSFIPAFPTDTFGKLDIMAAIGYGLLSIIFTITIVDLFDNIGTLIAVSGKAGLLDENGNLPGINKGLVAGSFAAMIGGLFGACTVTSYLESASGVAEGGKTGLTSVVTGALFLAALFLTPLAGLVPGAATAPVLIVLGALMIGEVVHIDFNDFTNGLPAFLTIVLMPLTASIVEGMAFGFISYVLVKLILGKSKEIKPLMYVLAVVFIIHLGIR</sequence>
<keyword evidence="7 8" id="KW-0472">Membrane</keyword>
<evidence type="ECO:0000256" key="4">
    <source>
        <dbReference type="ARBA" id="ARBA00022475"/>
    </source>
</evidence>
<dbReference type="InterPro" id="IPR006043">
    <property type="entry name" value="NCS2"/>
</dbReference>
<dbReference type="PANTHER" id="PTHR43337">
    <property type="entry name" value="XANTHINE/URACIL PERMEASE C887.17-RELATED"/>
    <property type="match status" value="1"/>
</dbReference>
<proteinExistence type="inferred from homology"/>
<evidence type="ECO:0000256" key="5">
    <source>
        <dbReference type="ARBA" id="ARBA00022692"/>
    </source>
</evidence>
<keyword evidence="11" id="KW-1185">Reference proteome</keyword>
<evidence type="ECO:0000256" key="9">
    <source>
        <dbReference type="SAM" id="Phobius"/>
    </source>
</evidence>
<dbReference type="GO" id="GO:0005886">
    <property type="term" value="C:plasma membrane"/>
    <property type="evidence" value="ECO:0007669"/>
    <property type="project" value="UniProtKB-SubCell"/>
</dbReference>
<feature type="transmembrane region" description="Helical" evidence="9">
    <location>
        <begin position="395"/>
        <end position="421"/>
    </location>
</feature>
<evidence type="ECO:0000256" key="7">
    <source>
        <dbReference type="ARBA" id="ARBA00023136"/>
    </source>
</evidence>
<feature type="transmembrane region" description="Helical" evidence="9">
    <location>
        <begin position="93"/>
        <end position="110"/>
    </location>
</feature>
<organism evidence="10 11">
    <name type="scientific">Clostridium cylindrosporum DSM 605</name>
    <dbReference type="NCBI Taxonomy" id="1121307"/>
    <lineage>
        <taxon>Bacteria</taxon>
        <taxon>Bacillati</taxon>
        <taxon>Bacillota</taxon>
        <taxon>Clostridia</taxon>
        <taxon>Eubacteriales</taxon>
        <taxon>Clostridiaceae</taxon>
        <taxon>Clostridium</taxon>
    </lineage>
</organism>
<feature type="transmembrane region" description="Helical" evidence="9">
    <location>
        <begin position="336"/>
        <end position="357"/>
    </location>
</feature>
<name>A0A0J8D8E9_CLOCY</name>
<dbReference type="EMBL" id="LFVU01000024">
    <property type="protein sequence ID" value="KMT22147.1"/>
    <property type="molecule type" value="Genomic_DNA"/>
</dbReference>
<feature type="transmembrane region" description="Helical" evidence="9">
    <location>
        <begin position="116"/>
        <end position="134"/>
    </location>
</feature>
<evidence type="ECO:0000256" key="6">
    <source>
        <dbReference type="ARBA" id="ARBA00022989"/>
    </source>
</evidence>
<feature type="transmembrane region" description="Helical" evidence="9">
    <location>
        <begin position="252"/>
        <end position="273"/>
    </location>
</feature>
<evidence type="ECO:0000256" key="3">
    <source>
        <dbReference type="ARBA" id="ARBA00022448"/>
    </source>
</evidence>
<feature type="transmembrane region" description="Helical" evidence="9">
    <location>
        <begin position="364"/>
        <end position="383"/>
    </location>
</feature>
<keyword evidence="6 8" id="KW-1133">Transmembrane helix</keyword>
<evidence type="ECO:0000313" key="10">
    <source>
        <dbReference type="EMBL" id="KMT22147.1"/>
    </source>
</evidence>
<feature type="transmembrane region" description="Helical" evidence="9">
    <location>
        <begin position="185"/>
        <end position="202"/>
    </location>
</feature>
<accession>A0A0J8D8E9</accession>
<evidence type="ECO:0000256" key="8">
    <source>
        <dbReference type="PIRNR" id="PIRNR005353"/>
    </source>
</evidence>
<keyword evidence="3 8" id="KW-0813">Transport</keyword>
<dbReference type="InterPro" id="IPR026033">
    <property type="entry name" value="Azg-like_bact_archaea"/>
</dbReference>
<dbReference type="GO" id="GO:0005345">
    <property type="term" value="F:purine nucleobase transmembrane transporter activity"/>
    <property type="evidence" value="ECO:0007669"/>
    <property type="project" value="TreeGrafter"/>
</dbReference>
<feature type="transmembrane region" description="Helical" evidence="9">
    <location>
        <begin position="302"/>
        <end position="324"/>
    </location>
</feature>
<feature type="transmembrane region" description="Helical" evidence="9">
    <location>
        <begin position="209"/>
        <end position="232"/>
    </location>
</feature>
<comment type="similarity">
    <text evidence="2 8">Belongs to the nucleobase:cation symporter-2 (NCS2) (TC 2.A.40) family. Azg-like subfamily.</text>
</comment>
<dbReference type="RefSeq" id="WP_048570242.1">
    <property type="nucleotide sequence ID" value="NZ_LFVU01000024.1"/>
</dbReference>
<evidence type="ECO:0000313" key="11">
    <source>
        <dbReference type="Proteomes" id="UP000036756"/>
    </source>
</evidence>
<comment type="caution">
    <text evidence="10">The sequence shown here is derived from an EMBL/GenBank/DDBJ whole genome shotgun (WGS) entry which is preliminary data.</text>
</comment>
<protein>
    <submittedName>
        <fullName evidence="10">Permease</fullName>
    </submittedName>
</protein>